<evidence type="ECO:0000256" key="2">
    <source>
        <dbReference type="RuleBase" id="RU000363"/>
    </source>
</evidence>
<dbReference type="Proteomes" id="UP000196877">
    <property type="component" value="Chromosome"/>
</dbReference>
<dbReference type="RefSeq" id="WP_006639049.1">
    <property type="nucleotide sequence ID" value="NZ_CABJEH010000006.1"/>
</dbReference>
<comment type="similarity">
    <text evidence="1 2">Belongs to the short-chain dehydrogenases/reductases (SDR) family.</text>
</comment>
<evidence type="ECO:0000313" key="3">
    <source>
        <dbReference type="EMBL" id="ASB90738.1"/>
    </source>
</evidence>
<accession>A0ABM6LN32</accession>
<dbReference type="PRINTS" id="PR00081">
    <property type="entry name" value="GDHRDH"/>
</dbReference>
<dbReference type="GeneID" id="92855047"/>
<reference evidence="3 4" key="1">
    <citation type="submission" date="2017-06" db="EMBL/GenBank/DDBJ databases">
        <title>Genome sequence of Bacillus sonorensis strain SRCM101395.</title>
        <authorList>
            <person name="Cho S.H."/>
        </authorList>
    </citation>
    <scope>NUCLEOTIDE SEQUENCE [LARGE SCALE GENOMIC DNA]</scope>
    <source>
        <strain evidence="3 4">SRCM101395</strain>
    </source>
</reference>
<proteinExistence type="inferred from homology"/>
<dbReference type="Pfam" id="PF00106">
    <property type="entry name" value="adh_short"/>
    <property type="match status" value="1"/>
</dbReference>
<sequence length="264" mass="28665">MDLQLQNKLVLVTGSTAGIGKAAAEAFLAEGARVIVNGRTEEKVQSVVDELSKHGTVHGIAADLSNREQSRTLIEKTKQIGELDILVNNMGFFEVKEFADVSDEEWLEYFEVNVLSAVRLCRAFLPNMLKRNAGRILNLASEAGIKPLPQMIPYSMTKTSLISLSRGLAEMTKGTKNVTVNSVLPGPTWTEGVANYMKGAAAAENTDLDAFVKDYFKVNEPTSLIQRYAKPEEVASTIVYLASEKAAAINGSAQRVEGGIIRSI</sequence>
<dbReference type="InterPro" id="IPR020904">
    <property type="entry name" value="Sc_DH/Rdtase_CS"/>
</dbReference>
<protein>
    <submittedName>
        <fullName evidence="3">3-oxoacyl-[acyl-carrier-protein] reductase</fullName>
        <ecNumber evidence="3">1.1.1.100</ecNumber>
    </submittedName>
</protein>
<dbReference type="InterPro" id="IPR050259">
    <property type="entry name" value="SDR"/>
</dbReference>
<evidence type="ECO:0000313" key="4">
    <source>
        <dbReference type="Proteomes" id="UP000196877"/>
    </source>
</evidence>
<dbReference type="CDD" id="cd05233">
    <property type="entry name" value="SDR_c"/>
    <property type="match status" value="1"/>
</dbReference>
<dbReference type="PRINTS" id="PR00080">
    <property type="entry name" value="SDRFAMILY"/>
</dbReference>
<dbReference type="PROSITE" id="PS00061">
    <property type="entry name" value="ADH_SHORT"/>
    <property type="match status" value="1"/>
</dbReference>
<evidence type="ECO:0000256" key="1">
    <source>
        <dbReference type="ARBA" id="ARBA00006484"/>
    </source>
</evidence>
<dbReference type="EMBL" id="CP021920">
    <property type="protein sequence ID" value="ASB90738.1"/>
    <property type="molecule type" value="Genomic_DNA"/>
</dbReference>
<dbReference type="SUPFAM" id="SSF51735">
    <property type="entry name" value="NAD(P)-binding Rossmann-fold domains"/>
    <property type="match status" value="1"/>
</dbReference>
<organism evidence="3 4">
    <name type="scientific">Bacillus sonorensis</name>
    <dbReference type="NCBI Taxonomy" id="119858"/>
    <lineage>
        <taxon>Bacteria</taxon>
        <taxon>Bacillati</taxon>
        <taxon>Bacillota</taxon>
        <taxon>Bacilli</taxon>
        <taxon>Bacillales</taxon>
        <taxon>Bacillaceae</taxon>
        <taxon>Bacillus</taxon>
    </lineage>
</organism>
<keyword evidence="3" id="KW-0560">Oxidoreductase</keyword>
<name>A0ABM6LN32_9BACI</name>
<keyword evidence="4" id="KW-1185">Reference proteome</keyword>
<dbReference type="Gene3D" id="3.40.50.720">
    <property type="entry name" value="NAD(P)-binding Rossmann-like Domain"/>
    <property type="match status" value="1"/>
</dbReference>
<dbReference type="PANTHER" id="PTHR42879">
    <property type="entry name" value="3-OXOACYL-(ACYL-CARRIER-PROTEIN) REDUCTASE"/>
    <property type="match status" value="1"/>
</dbReference>
<dbReference type="InterPro" id="IPR036291">
    <property type="entry name" value="NAD(P)-bd_dom_sf"/>
</dbReference>
<dbReference type="InterPro" id="IPR002347">
    <property type="entry name" value="SDR_fam"/>
</dbReference>
<dbReference type="GO" id="GO:0004316">
    <property type="term" value="F:3-oxoacyl-[acyl-carrier-protein] reductase (NADPH) activity"/>
    <property type="evidence" value="ECO:0007669"/>
    <property type="project" value="UniProtKB-EC"/>
</dbReference>
<gene>
    <name evidence="3" type="ORF">S101395_04236</name>
</gene>
<dbReference type="EC" id="1.1.1.100" evidence="3"/>